<sequence>DPLKCLQSLLSHPLFTSHISFIPQRVWSSSAWIVHIYEEWMSGNHAWSLQDQIPNGAMLLGVILSSDKTNILVMTGNRMAHPLLLSLANINADIRSKGSLHGHVLLALLPVISFIHGKTRIHSLLSDRLIHKSLDFVLKPLKVAAAIGVMMSDPVGNLHYCFTPLITYITDTPEQSLLACISPKASPVSTVVYKEFGDPFPHPPCTAGRTLDVLK</sequence>
<evidence type="ECO:0000313" key="2">
    <source>
        <dbReference type="Proteomes" id="UP000054018"/>
    </source>
</evidence>
<reference evidence="2" key="2">
    <citation type="submission" date="2015-01" db="EMBL/GenBank/DDBJ databases">
        <title>Evolutionary Origins and Diversification of the Mycorrhizal Mutualists.</title>
        <authorList>
            <consortium name="DOE Joint Genome Institute"/>
            <consortium name="Mycorrhizal Genomics Consortium"/>
            <person name="Kohler A."/>
            <person name="Kuo A."/>
            <person name="Nagy L.G."/>
            <person name="Floudas D."/>
            <person name="Copeland A."/>
            <person name="Barry K.W."/>
            <person name="Cichocki N."/>
            <person name="Veneault-Fourrey C."/>
            <person name="LaButti K."/>
            <person name="Lindquist E.A."/>
            <person name="Lipzen A."/>
            <person name="Lundell T."/>
            <person name="Morin E."/>
            <person name="Murat C."/>
            <person name="Riley R."/>
            <person name="Ohm R."/>
            <person name="Sun H."/>
            <person name="Tunlid A."/>
            <person name="Henrissat B."/>
            <person name="Grigoriev I.V."/>
            <person name="Hibbett D.S."/>
            <person name="Martin F."/>
        </authorList>
    </citation>
    <scope>NUCLEOTIDE SEQUENCE [LARGE SCALE GENOMIC DNA]</scope>
    <source>
        <strain evidence="2">441</strain>
    </source>
</reference>
<keyword evidence="2" id="KW-1185">Reference proteome</keyword>
<organism evidence="1 2">
    <name type="scientific">Pisolithus microcarpus 441</name>
    <dbReference type="NCBI Taxonomy" id="765257"/>
    <lineage>
        <taxon>Eukaryota</taxon>
        <taxon>Fungi</taxon>
        <taxon>Dikarya</taxon>
        <taxon>Basidiomycota</taxon>
        <taxon>Agaricomycotina</taxon>
        <taxon>Agaricomycetes</taxon>
        <taxon>Agaricomycetidae</taxon>
        <taxon>Boletales</taxon>
        <taxon>Sclerodermatineae</taxon>
        <taxon>Pisolithaceae</taxon>
        <taxon>Pisolithus</taxon>
    </lineage>
</organism>
<proteinExistence type="predicted"/>
<name>A0A0C9YFE6_9AGAM</name>
<dbReference type="AlphaFoldDB" id="A0A0C9YFE6"/>
<reference evidence="1 2" key="1">
    <citation type="submission" date="2014-04" db="EMBL/GenBank/DDBJ databases">
        <authorList>
            <consortium name="DOE Joint Genome Institute"/>
            <person name="Kuo A."/>
            <person name="Kohler A."/>
            <person name="Costa M.D."/>
            <person name="Nagy L.G."/>
            <person name="Floudas D."/>
            <person name="Copeland A."/>
            <person name="Barry K.W."/>
            <person name="Cichocki N."/>
            <person name="Veneault-Fourrey C."/>
            <person name="LaButti K."/>
            <person name="Lindquist E.A."/>
            <person name="Lipzen A."/>
            <person name="Lundell T."/>
            <person name="Morin E."/>
            <person name="Murat C."/>
            <person name="Sun H."/>
            <person name="Tunlid A."/>
            <person name="Henrissat B."/>
            <person name="Grigoriev I.V."/>
            <person name="Hibbett D.S."/>
            <person name="Martin F."/>
            <person name="Nordberg H.P."/>
            <person name="Cantor M.N."/>
            <person name="Hua S.X."/>
        </authorList>
    </citation>
    <scope>NUCLEOTIDE SEQUENCE [LARGE SCALE GENOMIC DNA]</scope>
    <source>
        <strain evidence="1 2">441</strain>
    </source>
</reference>
<dbReference type="Pfam" id="PF18759">
    <property type="entry name" value="Plavaka"/>
    <property type="match status" value="1"/>
</dbReference>
<dbReference type="HOGENOM" id="CLU_006344_2_2_1"/>
<evidence type="ECO:0000313" key="1">
    <source>
        <dbReference type="EMBL" id="KIK12659.1"/>
    </source>
</evidence>
<protein>
    <submittedName>
        <fullName evidence="1">Uncharacterized protein</fullName>
    </submittedName>
</protein>
<gene>
    <name evidence="1" type="ORF">PISMIDRAFT_120490</name>
</gene>
<accession>A0A0C9YFE6</accession>
<dbReference type="OrthoDB" id="2677878at2759"/>
<dbReference type="InterPro" id="IPR041078">
    <property type="entry name" value="Plavaka"/>
</dbReference>
<dbReference type="EMBL" id="KN834061">
    <property type="protein sequence ID" value="KIK12659.1"/>
    <property type="molecule type" value="Genomic_DNA"/>
</dbReference>
<feature type="non-terminal residue" evidence="1">
    <location>
        <position position="1"/>
    </location>
</feature>
<dbReference type="Proteomes" id="UP000054018">
    <property type="component" value="Unassembled WGS sequence"/>
</dbReference>